<keyword evidence="1" id="KW-1133">Transmembrane helix</keyword>
<keyword evidence="1" id="KW-0472">Membrane</keyword>
<feature type="transmembrane region" description="Helical" evidence="1">
    <location>
        <begin position="908"/>
        <end position="931"/>
    </location>
</feature>
<dbReference type="InterPro" id="IPR011933">
    <property type="entry name" value="Double_TM_dom"/>
</dbReference>
<dbReference type="SMART" id="SM00327">
    <property type="entry name" value="VWA"/>
    <property type="match status" value="2"/>
</dbReference>
<dbReference type="SUPFAM" id="SSF53300">
    <property type="entry name" value="vWA-like"/>
    <property type="match status" value="2"/>
</dbReference>
<evidence type="ECO:0000256" key="1">
    <source>
        <dbReference type="SAM" id="Phobius"/>
    </source>
</evidence>
<feature type="transmembrane region" description="Helical" evidence="1">
    <location>
        <begin position="832"/>
        <end position="854"/>
    </location>
</feature>
<evidence type="ECO:0000259" key="2">
    <source>
        <dbReference type="PROSITE" id="PS50234"/>
    </source>
</evidence>
<dbReference type="NCBIfam" id="TIGR02226">
    <property type="entry name" value="two_anch"/>
    <property type="match status" value="1"/>
</dbReference>
<sequence>MLMGIWGIVWVTPLTATLTALAAISLPVVIHLLNRRRYQVVNWAAMRFLLAAQQQRVRKLRLESWLLLLVRILILLALILAMAAVTPWADSIWRRLFPNAAVTLPASAIRTHRILVMDASYSMLTQTGEQTRWESAQKLASEWFQSAAPGDGFSLIVLKNPSEMVVAGPVDDRSKILAEIASMTPSHGNADLASGLNLLSDVLARSPGKYDRREILFASDLQRSTWSVVRSTAESTPMNSTRANSLAELWRQITTRAKIVFADVAQADVDNLAVIGCELADSLPLVGVDSAITATVQNFSGQERKDVRVSFSVATGRLAGEIASGTDAPLERPVFRPFAERTITLPVGGTVSVAVPYRFTGAGDHLFQVRIDSDALPIDDERLLAVQARDTIPVLLVNGKPSAQPLERASEWVARALNPFPAGKRIAGYPARPRTITLAEFADPGLGDLSQVDVVICCDVPQLSRGELARLEGFLRRGGSLFLAAGPNLARSVEAFQQLAWSDGQRVLPAPFRAVRDVPRPGYFSLTPTEESLRRPPLNGFQNDTERASLLSARFQRYLPLDLPERAAARRILNFVRTQPQTDAKPMPAAAQSTGESLEAALVEWSVGRGKCFYFASSLNPDWNSWPLSPSYPPFLQEWFRYAVSGTSRTNLSVGEPITESTLGAWSGLPVRLLPPVGDVRSETIRLLGDSGSILFDEIDHAGMVRLQVPGGRMDRLFAVNLAMTGASGGNESDLFRMDRTDLIGTAPEGELQIVDTLGQIRPWNEPENVPSSVNSSESEELGTTQVGSTIARWCLLILLGLLVLEMLLAWRFGTARSHSNATMPPGGLGMGWWLAMPAMLTVIAAGILVFVAIQTRMSGNLLGGIPESLHPKVEQMLGMPPAAAGEQHHWMLESLPIFSPTPTTERWILISFTVGLCGLIGLLYGLDFGLRRLPGRFRRGSMVLLAMLRLSLVAVILSILLPQLRLLLEREGLPELVVVIDDSRSMGTVDPTVAVPMRDRLASLIPGTQASQLNRLQLAQAIVAEGGPSELARLIRDRRVKLHIYRLSEQAVRLGQASEESALAPLQAEISQLTPTGTASQLGEGLTTILKSFRGASLTAAVVFTDGISTAGGSATASPDDLRMVGKLASRMGVPLFFVGLGDDRQPFDVALSDLQVEEVVNVNDRLVFEARLTVTGTPPSGKLERIPVILSEKQGDQWIERSREMVQPELGGKPVRIRLIHAPTETGDKQFELRIPVQTEERDLLNNRLERAITVMESRTLRVLLIEGTPRYEYRFLKTLLEREVDPVRGQKTVQLSSLLLDAHPEYSTQDRTALSSFPTQEELNTFDVVILGDCDPKQIPGGDRSWQMLVDFVRERGGGLVLLAGTQGNPRAYEQTPLAAVLPVTSEGIPPPLEANPLDALGANEREFRPELTPTGLGHPIFRFAPDDAENAQIWSNFPTLNWVARGYRRKLAAEVLAVHPDLAPEVGTGTTNDTRHPIVVQQFVGSGRVLFLGIDETWRWRYRKNERMYNQFWIQVLRAVSRNRLSKIDLRLDRQSDYRRDEPIRVMVRFPDDAPAPLDSQPVQVQVTRQPTDPAARAIQERDTQLLTLAKREGTRATFESLLTRTPEGEYRFELVTPPTTTSRPAVTTRVLPPAGEMDELRMNRVEMERAAAESRGQFLTLADVDTLIDRLPEASPIPLNQPRPPWIIWNHSVIFALMLGLFGIEWLARKRLNLV</sequence>
<dbReference type="EMBL" id="LR586016">
    <property type="protein sequence ID" value="VIP03296.1"/>
    <property type="molecule type" value="Genomic_DNA"/>
</dbReference>
<protein>
    <recommendedName>
        <fullName evidence="2">VWFA domain-containing protein</fullName>
    </recommendedName>
</protein>
<dbReference type="RefSeq" id="WP_162658378.1">
    <property type="nucleotide sequence ID" value="NZ_LR593887.1"/>
</dbReference>
<dbReference type="InterPro" id="IPR013783">
    <property type="entry name" value="Ig-like_fold"/>
</dbReference>
<feature type="transmembrane region" description="Helical" evidence="1">
    <location>
        <begin position="943"/>
        <end position="962"/>
    </location>
</feature>
<dbReference type="CDD" id="cd03143">
    <property type="entry name" value="A4_beta-galactosidase_middle_domain"/>
    <property type="match status" value="1"/>
</dbReference>
<dbReference type="Gene3D" id="3.40.50.410">
    <property type="entry name" value="von Willebrand factor, type A domain"/>
    <property type="match status" value="2"/>
</dbReference>
<feature type="domain" description="VWFA" evidence="2">
    <location>
        <begin position="976"/>
        <end position="1157"/>
    </location>
</feature>
<dbReference type="InterPro" id="IPR029062">
    <property type="entry name" value="Class_I_gatase-like"/>
</dbReference>
<evidence type="ECO:0000313" key="4">
    <source>
        <dbReference type="Proteomes" id="UP000464378"/>
    </source>
</evidence>
<organism evidence="3">
    <name type="scientific">Tuwongella immobilis</name>
    <dbReference type="NCBI Taxonomy" id="692036"/>
    <lineage>
        <taxon>Bacteria</taxon>
        <taxon>Pseudomonadati</taxon>
        <taxon>Planctomycetota</taxon>
        <taxon>Planctomycetia</taxon>
        <taxon>Gemmatales</taxon>
        <taxon>Gemmataceae</taxon>
        <taxon>Tuwongella</taxon>
    </lineage>
</organism>
<dbReference type="InterPro" id="IPR036465">
    <property type="entry name" value="vWFA_dom_sf"/>
</dbReference>
<evidence type="ECO:0000313" key="3">
    <source>
        <dbReference type="EMBL" id="VIP03296.1"/>
    </source>
</evidence>
<dbReference type="Proteomes" id="UP000464378">
    <property type="component" value="Chromosome"/>
</dbReference>
<feature type="transmembrane region" description="Helical" evidence="1">
    <location>
        <begin position="6"/>
        <end position="33"/>
    </location>
</feature>
<dbReference type="InterPro" id="IPR002035">
    <property type="entry name" value="VWF_A"/>
</dbReference>
<feature type="transmembrane region" description="Helical" evidence="1">
    <location>
        <begin position="791"/>
        <end position="811"/>
    </location>
</feature>
<dbReference type="PANTHER" id="PTHR37947">
    <property type="entry name" value="BLL2462 PROTEIN"/>
    <property type="match status" value="1"/>
</dbReference>
<feature type="transmembrane region" description="Helical" evidence="1">
    <location>
        <begin position="65"/>
        <end position="89"/>
    </location>
</feature>
<dbReference type="PANTHER" id="PTHR37947:SF1">
    <property type="entry name" value="BLL2462 PROTEIN"/>
    <property type="match status" value="1"/>
</dbReference>
<dbReference type="InterPro" id="IPR024163">
    <property type="entry name" value="Aerotolerance_reg_N"/>
</dbReference>
<reference evidence="3" key="1">
    <citation type="submission" date="2019-04" db="EMBL/GenBank/DDBJ databases">
        <authorList>
            <consortium name="Science for Life Laboratories"/>
        </authorList>
    </citation>
    <scope>NUCLEOTIDE SEQUENCE</scope>
    <source>
        <strain evidence="3">MBLW1</strain>
    </source>
</reference>
<keyword evidence="4" id="KW-1185">Reference proteome</keyword>
<dbReference type="KEGG" id="tim:GMBLW1_06640"/>
<gene>
    <name evidence="3" type="ORF">GMBLW1_06640</name>
</gene>
<dbReference type="EMBL" id="LR593887">
    <property type="protein sequence ID" value="VTS03963.1"/>
    <property type="molecule type" value="Genomic_DNA"/>
</dbReference>
<feature type="transmembrane region" description="Helical" evidence="1">
    <location>
        <begin position="1691"/>
        <end position="1713"/>
    </location>
</feature>
<keyword evidence="1" id="KW-0812">Transmembrane</keyword>
<dbReference type="PROSITE" id="PS50234">
    <property type="entry name" value="VWFA"/>
    <property type="match status" value="1"/>
</dbReference>
<dbReference type="Gene3D" id="2.60.40.10">
    <property type="entry name" value="Immunoglobulins"/>
    <property type="match status" value="1"/>
</dbReference>
<dbReference type="Pfam" id="PF13519">
    <property type="entry name" value="VWA_2"/>
    <property type="match status" value="1"/>
</dbReference>
<dbReference type="CDD" id="cd00198">
    <property type="entry name" value="vWFA"/>
    <property type="match status" value="2"/>
</dbReference>
<name>A0A6C2YPC1_9BACT</name>
<accession>A0A6C2YPC1</accession>
<dbReference type="SUPFAM" id="SSF52317">
    <property type="entry name" value="Class I glutamine amidotransferase-like"/>
    <property type="match status" value="2"/>
</dbReference>
<dbReference type="InParanoid" id="A0A6C2YPC1"/>
<dbReference type="Pfam" id="PF07584">
    <property type="entry name" value="BatA"/>
    <property type="match status" value="1"/>
</dbReference>
<proteinExistence type="predicted"/>
<dbReference type="Gene3D" id="3.40.50.880">
    <property type="match status" value="2"/>
</dbReference>